<evidence type="ECO:0000313" key="1">
    <source>
        <dbReference type="EMBL" id="DAE02258.1"/>
    </source>
</evidence>
<proteinExistence type="predicted"/>
<protein>
    <submittedName>
        <fullName evidence="1">Uncharacterized protein</fullName>
    </submittedName>
</protein>
<reference evidence="1" key="1">
    <citation type="journal article" date="2021" name="Proc. Natl. Acad. Sci. U.S.A.">
        <title>A Catalog of Tens of Thousands of Viruses from Human Metagenomes Reveals Hidden Associations with Chronic Diseases.</title>
        <authorList>
            <person name="Tisza M.J."/>
            <person name="Buck C.B."/>
        </authorList>
    </citation>
    <scope>NUCLEOTIDE SEQUENCE</scope>
    <source>
        <strain evidence="1">CttEB8</strain>
    </source>
</reference>
<name>A0A8S5P5J4_9CAUD</name>
<organism evidence="1">
    <name type="scientific">Herelleviridae sp. cttEB8</name>
    <dbReference type="NCBI Taxonomy" id="2825832"/>
    <lineage>
        <taxon>Viruses</taxon>
        <taxon>Duplodnaviria</taxon>
        <taxon>Heunggongvirae</taxon>
        <taxon>Uroviricota</taxon>
        <taxon>Caudoviricetes</taxon>
        <taxon>Herelleviridae</taxon>
    </lineage>
</organism>
<sequence>MNWLEIPVEDLKQFDKDWEVRRKNVDETKALLHEGIYNELVPQVEPLSEEGEPIVYPYPLLDNQMVEALLETSEWSNIDE</sequence>
<dbReference type="EMBL" id="BK015344">
    <property type="protein sequence ID" value="DAE02258.1"/>
    <property type="molecule type" value="Genomic_DNA"/>
</dbReference>
<accession>A0A8S5P5J4</accession>